<dbReference type="AlphaFoldDB" id="A0A2G5SQ46"/>
<accession>A0A2G5SQ46</accession>
<keyword evidence="1" id="KW-0472">Membrane</keyword>
<keyword evidence="1" id="KW-0812">Transmembrane</keyword>
<evidence type="ECO:0000313" key="2">
    <source>
        <dbReference type="EMBL" id="PIC17245.1"/>
    </source>
</evidence>
<proteinExistence type="predicted"/>
<dbReference type="Proteomes" id="UP000230233">
    <property type="component" value="Chromosome X"/>
</dbReference>
<gene>
    <name evidence="2" type="primary">Cnig_chr_X.g23553</name>
    <name evidence="2" type="ORF">B9Z55_023553</name>
</gene>
<evidence type="ECO:0000256" key="1">
    <source>
        <dbReference type="SAM" id="Phobius"/>
    </source>
</evidence>
<keyword evidence="3" id="KW-1185">Reference proteome</keyword>
<dbReference type="EMBL" id="PDUG01000006">
    <property type="protein sequence ID" value="PIC17245.1"/>
    <property type="molecule type" value="Genomic_DNA"/>
</dbReference>
<sequence>MLINVITSSGPLNLMPIIIIALLIIATINGSLSYNCLLVTQLICPLSSHFKRYRHIRILLHLHRSLYSFERCLGGSNTPQGDILFRPEMVTNPQDTKVLGHSRKYKSWQKSEKEKVHYRDLKIRYS</sequence>
<evidence type="ECO:0000313" key="3">
    <source>
        <dbReference type="Proteomes" id="UP000230233"/>
    </source>
</evidence>
<reference evidence="3" key="1">
    <citation type="submission" date="2017-10" db="EMBL/GenBank/DDBJ databases">
        <title>Rapid genome shrinkage in a self-fertile nematode reveals novel sperm competition proteins.</title>
        <authorList>
            <person name="Yin D."/>
            <person name="Schwarz E.M."/>
            <person name="Thomas C.G."/>
            <person name="Felde R.L."/>
            <person name="Korf I.F."/>
            <person name="Cutter A.D."/>
            <person name="Schartner C.M."/>
            <person name="Ralston E.J."/>
            <person name="Meyer B.J."/>
            <person name="Haag E.S."/>
        </authorList>
    </citation>
    <scope>NUCLEOTIDE SEQUENCE [LARGE SCALE GENOMIC DNA]</scope>
    <source>
        <strain evidence="3">JU1422</strain>
    </source>
</reference>
<comment type="caution">
    <text evidence="2">The sequence shown here is derived from an EMBL/GenBank/DDBJ whole genome shotgun (WGS) entry which is preliminary data.</text>
</comment>
<keyword evidence="1" id="KW-1133">Transmembrane helix</keyword>
<organism evidence="2 3">
    <name type="scientific">Caenorhabditis nigoni</name>
    <dbReference type="NCBI Taxonomy" id="1611254"/>
    <lineage>
        <taxon>Eukaryota</taxon>
        <taxon>Metazoa</taxon>
        <taxon>Ecdysozoa</taxon>
        <taxon>Nematoda</taxon>
        <taxon>Chromadorea</taxon>
        <taxon>Rhabditida</taxon>
        <taxon>Rhabditina</taxon>
        <taxon>Rhabditomorpha</taxon>
        <taxon>Rhabditoidea</taxon>
        <taxon>Rhabditidae</taxon>
        <taxon>Peloderinae</taxon>
        <taxon>Caenorhabditis</taxon>
    </lineage>
</organism>
<name>A0A2G5SQ46_9PELO</name>
<feature type="transmembrane region" description="Helical" evidence="1">
    <location>
        <begin position="12"/>
        <end position="34"/>
    </location>
</feature>
<protein>
    <submittedName>
        <fullName evidence="2">Uncharacterized protein</fullName>
    </submittedName>
</protein>